<accession>A0A9W6C4X8</accession>
<feature type="transmembrane region" description="Helical" evidence="5">
    <location>
        <begin position="33"/>
        <end position="53"/>
    </location>
</feature>
<feature type="transmembrane region" description="Helical" evidence="5">
    <location>
        <begin position="6"/>
        <end position="26"/>
    </location>
</feature>
<feature type="transmembrane region" description="Helical" evidence="5">
    <location>
        <begin position="94"/>
        <end position="114"/>
    </location>
</feature>
<comment type="subcellular location">
    <subcellularLocation>
        <location evidence="1">Membrane</location>
        <topology evidence="1">Multi-pass membrane protein</topology>
    </subcellularLocation>
</comment>
<feature type="transmembrane region" description="Helical" evidence="5">
    <location>
        <begin position="147"/>
        <end position="170"/>
    </location>
</feature>
<keyword evidence="3 5" id="KW-1133">Transmembrane helix</keyword>
<keyword evidence="2 5" id="KW-0812">Transmembrane</keyword>
<name>A0A9W6C4X8_9FIRM</name>
<evidence type="ECO:0000256" key="5">
    <source>
        <dbReference type="SAM" id="Phobius"/>
    </source>
</evidence>
<reference evidence="6 7" key="1">
    <citation type="journal article" date="2023" name="Int. J. Syst. Evol. Microbiol.">
        <title>Sellimonas catena sp. nov., isolated from human faeces.</title>
        <authorList>
            <person name="Hisatomi A."/>
            <person name="Ohkuma M."/>
            <person name="Sakamoto M."/>
        </authorList>
    </citation>
    <scope>NUCLEOTIDE SEQUENCE [LARGE SCALE GENOMIC DNA]</scope>
    <source>
        <strain evidence="6 7">12EGH17</strain>
    </source>
</reference>
<keyword evidence="7" id="KW-1185">Reference proteome</keyword>
<dbReference type="GO" id="GO:0016020">
    <property type="term" value="C:membrane"/>
    <property type="evidence" value="ECO:0007669"/>
    <property type="project" value="UniProtKB-SubCell"/>
</dbReference>
<feature type="transmembrane region" description="Helical" evidence="5">
    <location>
        <begin position="65"/>
        <end position="82"/>
    </location>
</feature>
<gene>
    <name evidence="6" type="ORF">Selli1_04270</name>
</gene>
<dbReference type="AlphaFoldDB" id="A0A9W6C4X8"/>
<evidence type="ECO:0000313" key="7">
    <source>
        <dbReference type="Proteomes" id="UP001145145"/>
    </source>
</evidence>
<dbReference type="Proteomes" id="UP001145145">
    <property type="component" value="Unassembled WGS sequence"/>
</dbReference>
<feature type="transmembrane region" description="Helical" evidence="5">
    <location>
        <begin position="206"/>
        <end position="227"/>
    </location>
</feature>
<evidence type="ECO:0000313" key="6">
    <source>
        <dbReference type="EMBL" id="GLG03253.1"/>
    </source>
</evidence>
<evidence type="ECO:0000256" key="3">
    <source>
        <dbReference type="ARBA" id="ARBA00022989"/>
    </source>
</evidence>
<organism evidence="6 7">
    <name type="scientific">Sellimonas catena</name>
    <dbReference type="NCBI Taxonomy" id="2994035"/>
    <lineage>
        <taxon>Bacteria</taxon>
        <taxon>Bacillati</taxon>
        <taxon>Bacillota</taxon>
        <taxon>Clostridia</taxon>
        <taxon>Lachnospirales</taxon>
        <taxon>Lachnospiraceae</taxon>
        <taxon>Sellimonas</taxon>
    </lineage>
</organism>
<protein>
    <submittedName>
        <fullName evidence="6">Membrane protein</fullName>
    </submittedName>
</protein>
<comment type="caution">
    <text evidence="6">The sequence shown here is derived from an EMBL/GenBank/DDBJ whole genome shotgun (WGS) entry which is preliminary data.</text>
</comment>
<evidence type="ECO:0000256" key="1">
    <source>
        <dbReference type="ARBA" id="ARBA00004141"/>
    </source>
</evidence>
<dbReference type="PANTHER" id="PTHR30249">
    <property type="entry name" value="PUTATIVE SEROTONIN TRANSPORTER"/>
    <property type="match status" value="1"/>
</dbReference>
<evidence type="ECO:0000256" key="2">
    <source>
        <dbReference type="ARBA" id="ARBA00022692"/>
    </source>
</evidence>
<evidence type="ECO:0000256" key="4">
    <source>
        <dbReference type="ARBA" id="ARBA00023136"/>
    </source>
</evidence>
<dbReference type="EMBL" id="BSBO01000003">
    <property type="protein sequence ID" value="GLG03253.1"/>
    <property type="molecule type" value="Genomic_DNA"/>
</dbReference>
<proteinExistence type="predicted"/>
<sequence length="230" mass="24462">MQSFIEHSLFFGPVISLVVYEGGLLLKRKYKLAVLNPLLITAIVLIAFLALTNVEYESYNASAKYISYFLTPATVALAVPLYEQLKLLKETLAAVLCGLLAGVLTSLVSIFLLSKLFGLNHEQYVTLLPKSITTAIGMGVSEEMGGITAITVAVICVTGMIGDITSEWLYKILKIRHPIAKGLALGTASHAMGTAKAMEMGEVEGAMGSLAIVTAGLLTVVGASFFAQLM</sequence>
<dbReference type="RefSeq" id="WP_281872219.1">
    <property type="nucleotide sequence ID" value="NZ_BSBO01000003.1"/>
</dbReference>
<dbReference type="Pfam" id="PF04172">
    <property type="entry name" value="LrgB"/>
    <property type="match status" value="1"/>
</dbReference>
<dbReference type="InterPro" id="IPR007300">
    <property type="entry name" value="CidB/LrgB"/>
</dbReference>
<keyword evidence="4 5" id="KW-0472">Membrane</keyword>
<dbReference type="PANTHER" id="PTHR30249:SF0">
    <property type="entry name" value="PLASTIDAL GLYCOLATE_GLYCERATE TRANSLOCATOR 1, CHLOROPLASTIC"/>
    <property type="match status" value="1"/>
</dbReference>